<proteinExistence type="predicted"/>
<comment type="caution">
    <text evidence="2">The sequence shown here is derived from an EMBL/GenBank/DDBJ whole genome shotgun (WGS) entry which is preliminary data.</text>
</comment>
<gene>
    <name evidence="2" type="ORF">ACFQ35_11135</name>
</gene>
<dbReference type="Pfam" id="PF20327">
    <property type="entry name" value="DUF6622"/>
    <property type="match status" value="1"/>
</dbReference>
<keyword evidence="1" id="KW-0472">Membrane</keyword>
<dbReference type="EMBL" id="JBHTMA010000037">
    <property type="protein sequence ID" value="MFD1227691.1"/>
    <property type="molecule type" value="Genomic_DNA"/>
</dbReference>
<reference evidence="3" key="1">
    <citation type="journal article" date="2019" name="Int. J. Syst. Evol. Microbiol.">
        <title>The Global Catalogue of Microorganisms (GCM) 10K type strain sequencing project: providing services to taxonomists for standard genome sequencing and annotation.</title>
        <authorList>
            <consortium name="The Broad Institute Genomics Platform"/>
            <consortium name="The Broad Institute Genome Sequencing Center for Infectious Disease"/>
            <person name="Wu L."/>
            <person name="Ma J."/>
        </authorList>
    </citation>
    <scope>NUCLEOTIDE SEQUENCE [LARGE SCALE GENOMIC DNA]</scope>
    <source>
        <strain evidence="3">CCUG 49584</strain>
    </source>
</reference>
<evidence type="ECO:0000313" key="2">
    <source>
        <dbReference type="EMBL" id="MFD1227691.1"/>
    </source>
</evidence>
<keyword evidence="3" id="KW-1185">Reference proteome</keyword>
<dbReference type="RefSeq" id="WP_289386397.1">
    <property type="nucleotide sequence ID" value="NZ_JAUCBM010000002.1"/>
</dbReference>
<organism evidence="2 3">
    <name type="scientific">Pseudochrobactrum kiredjianiae</name>
    <dbReference type="NCBI Taxonomy" id="386305"/>
    <lineage>
        <taxon>Bacteria</taxon>
        <taxon>Pseudomonadati</taxon>
        <taxon>Pseudomonadota</taxon>
        <taxon>Alphaproteobacteria</taxon>
        <taxon>Hyphomicrobiales</taxon>
        <taxon>Brucellaceae</taxon>
        <taxon>Pseudochrobactrum</taxon>
    </lineage>
</organism>
<evidence type="ECO:0000313" key="3">
    <source>
        <dbReference type="Proteomes" id="UP001597263"/>
    </source>
</evidence>
<dbReference type="InterPro" id="IPR046730">
    <property type="entry name" value="DUF6622"/>
</dbReference>
<name>A0ABW3V564_9HYPH</name>
<sequence length="172" mass="19258">MQLTEIVTHTPWWVWVLLVYLVYRGICLLSMTNISPKRMLLMPSIFLIWGIYGMFNKLYMPWSALFIFAIALIVGLLLGKTVMAMQPPAIFDSTTGMVQRPGSVVPIIVILLNFGCLYSLNVYAGYHPDSLRELNFTAIYSVTSGLADGFFWGMSLTILMKAFTGSVMRPAG</sequence>
<protein>
    <submittedName>
        <fullName evidence="2">DUF6622 family protein</fullName>
    </submittedName>
</protein>
<dbReference type="Proteomes" id="UP001597263">
    <property type="component" value="Unassembled WGS sequence"/>
</dbReference>
<keyword evidence="1" id="KW-0812">Transmembrane</keyword>
<feature type="transmembrane region" description="Helical" evidence="1">
    <location>
        <begin position="12"/>
        <end position="32"/>
    </location>
</feature>
<feature type="transmembrane region" description="Helical" evidence="1">
    <location>
        <begin position="39"/>
        <end position="55"/>
    </location>
</feature>
<feature type="transmembrane region" description="Helical" evidence="1">
    <location>
        <begin position="61"/>
        <end position="83"/>
    </location>
</feature>
<accession>A0ABW3V564</accession>
<keyword evidence="1" id="KW-1133">Transmembrane helix</keyword>
<evidence type="ECO:0000256" key="1">
    <source>
        <dbReference type="SAM" id="Phobius"/>
    </source>
</evidence>
<feature type="transmembrane region" description="Helical" evidence="1">
    <location>
        <begin position="104"/>
        <end position="126"/>
    </location>
</feature>
<feature type="transmembrane region" description="Helical" evidence="1">
    <location>
        <begin position="138"/>
        <end position="159"/>
    </location>
</feature>